<gene>
    <name evidence="1" type="ORF">ACHAW5_006335</name>
</gene>
<dbReference type="SUPFAM" id="SSF57184">
    <property type="entry name" value="Growth factor receptor domain"/>
    <property type="match status" value="1"/>
</dbReference>
<dbReference type="PANTHER" id="PTHR47236:SF5">
    <property type="entry name" value="GENE, 32742-RELATED"/>
    <property type="match status" value="1"/>
</dbReference>
<evidence type="ECO:0000313" key="2">
    <source>
        <dbReference type="Proteomes" id="UP001530315"/>
    </source>
</evidence>
<accession>A0ABD3N9N2</accession>
<organism evidence="1 2">
    <name type="scientific">Stephanodiscus triporus</name>
    <dbReference type="NCBI Taxonomy" id="2934178"/>
    <lineage>
        <taxon>Eukaryota</taxon>
        <taxon>Sar</taxon>
        <taxon>Stramenopiles</taxon>
        <taxon>Ochrophyta</taxon>
        <taxon>Bacillariophyta</taxon>
        <taxon>Coscinodiscophyceae</taxon>
        <taxon>Thalassiosirophycidae</taxon>
        <taxon>Stephanodiscales</taxon>
        <taxon>Stephanodiscaceae</taxon>
        <taxon>Stephanodiscus</taxon>
    </lineage>
</organism>
<dbReference type="Proteomes" id="UP001530315">
    <property type="component" value="Unassembled WGS sequence"/>
</dbReference>
<dbReference type="EMBL" id="JALLAZ020001570">
    <property type="protein sequence ID" value="KAL3772711.1"/>
    <property type="molecule type" value="Genomic_DNA"/>
</dbReference>
<dbReference type="PANTHER" id="PTHR47236">
    <property type="entry name" value="GENE, 32742-RELATED-RELATED"/>
    <property type="match status" value="1"/>
</dbReference>
<protein>
    <submittedName>
        <fullName evidence="1">Uncharacterized protein</fullName>
    </submittedName>
</protein>
<keyword evidence="2" id="KW-1185">Reference proteome</keyword>
<dbReference type="AlphaFoldDB" id="A0ABD3N9N2"/>
<comment type="caution">
    <text evidence="1">The sequence shown here is derived from an EMBL/GenBank/DDBJ whole genome shotgun (WGS) entry which is preliminary data.</text>
</comment>
<reference evidence="1 2" key="1">
    <citation type="submission" date="2024-10" db="EMBL/GenBank/DDBJ databases">
        <title>Updated reference genomes for cyclostephanoid diatoms.</title>
        <authorList>
            <person name="Roberts W.R."/>
            <person name="Alverson A.J."/>
        </authorList>
    </citation>
    <scope>NUCLEOTIDE SEQUENCE [LARGE SCALE GENOMIC DNA]</scope>
    <source>
        <strain evidence="1 2">AJA276-08</strain>
    </source>
</reference>
<proteinExistence type="predicted"/>
<dbReference type="SMART" id="SM01411">
    <property type="entry name" value="Ephrin_rec_like"/>
    <property type="match status" value="7"/>
</dbReference>
<dbReference type="InterPro" id="IPR009030">
    <property type="entry name" value="Growth_fac_rcpt_cys_sf"/>
</dbReference>
<name>A0ABD3N9N2_9STRA</name>
<evidence type="ECO:0000313" key="1">
    <source>
        <dbReference type="EMBL" id="KAL3772711.1"/>
    </source>
</evidence>
<sequence length="740" mass="80241">MRYATSFMALLGSARGMHSDPKQLRGYICKQHAHQPCTLCPEGYFCSTKDSMQPCGDSNFYCPLGSFQPIIVSEGYYSLSKRHAEKQCPEGFFCVGGEKKICPEGFRCPTPGLSSPLQCGDSTVFCEEGSIKPTQVRTGYYSVGGTNTTRTRQKIAPRGYYASAGIVKACPAGHFGSSEGLSQDDCSGICLGGWFCPSSSVSARQIACGAENRFCPPGSEKPKQVRLGYYTSTEEEPCRPGTYREPTAYENVGVSPVATSRKKGKCVLCRDGYKHRSGDDLALCLDCGSKAKTTQQRITCECYQSATEKTLFQLKFDPVESKCFNSSDGQLPPDDFHLPETQFTKTEELPCGEGHYCHDGTRYRCPSGRYGNKSLQVNKLCDGACAKGHWCSEASKSPTQHKCGAPNLYCPIESSIPIYVSVGYYTDEDEPDDARSSQQICPKGYWCEDGVRHPCDAGRFGETLGLSHMACSGRCLAGYFCLAASTSRHQYPCGNSTVYCPEGSKSPLLVRVGYYSTSESDAVVPDYFYAGPNSTSTMQLICEIGYYCEFGMKFSCPAGTYGVKTGASDASECQPCSAGMYCPSHPGPPSTEDTQLPCGKVDVYCPRGSPEPLRVDLGHYSINESAAVKEGMDTVHTRTAQVECESGYYCQHGIRYPCRAGTYGETPGLVGEDCSGLCPRSHFCPENSVKPLPCSPAAYATGGAKECTSCDIPPTVPTEIVLSMCRDDRSCCLDVFDYVA</sequence>